<sequence length="59" mass="6886">MQVRFDDLPLILLPKPLNTNISLDDVIQERRSADYFRGGECFIRTTLNSFTEELWIGRA</sequence>
<dbReference type="Proteomes" id="UP000464658">
    <property type="component" value="Chromosome"/>
</dbReference>
<gene>
    <name evidence="1" type="ORF">BsIDN1_30600</name>
</gene>
<reference evidence="1 2" key="1">
    <citation type="submission" date="2019-12" db="EMBL/GenBank/DDBJ databases">
        <title>Full genome sequence of a Bacillus safensis strain isolated from commercially available natto in Indonesia.</title>
        <authorList>
            <person name="Yoshida M."/>
            <person name="Uomi M."/>
            <person name="Waturangi D."/>
            <person name="Ekaputri J.J."/>
            <person name="Setiamarga D.H.E."/>
        </authorList>
    </citation>
    <scope>NUCLEOTIDE SEQUENCE [LARGE SCALE GENOMIC DNA]</scope>
    <source>
        <strain evidence="1 2">IDN1</strain>
    </source>
</reference>
<dbReference type="EMBL" id="AP021906">
    <property type="protein sequence ID" value="BBP89442.1"/>
    <property type="molecule type" value="Genomic_DNA"/>
</dbReference>
<dbReference type="AlphaFoldDB" id="A0A5S9MA34"/>
<proteinExistence type="predicted"/>
<accession>A0A5S9MA34</accession>
<evidence type="ECO:0000313" key="1">
    <source>
        <dbReference type="EMBL" id="BBP89442.1"/>
    </source>
</evidence>
<evidence type="ECO:0000313" key="2">
    <source>
        <dbReference type="Proteomes" id="UP000464658"/>
    </source>
</evidence>
<protein>
    <submittedName>
        <fullName evidence="1">Uncharacterized protein</fullName>
    </submittedName>
</protein>
<organism evidence="1 2">
    <name type="scientific">Bacillus safensis</name>
    <dbReference type="NCBI Taxonomy" id="561879"/>
    <lineage>
        <taxon>Bacteria</taxon>
        <taxon>Bacillati</taxon>
        <taxon>Bacillota</taxon>
        <taxon>Bacilli</taxon>
        <taxon>Bacillales</taxon>
        <taxon>Bacillaceae</taxon>
        <taxon>Bacillus</taxon>
    </lineage>
</organism>
<name>A0A5S9MA34_BACIA</name>